<sequence>MMRIFGKSTIQKVQRTILTRPYSPQAGSRSSSNPSASAANVPGLSKNCVDIPNNPVGPNASKNGEYKNPEYFCYNVTSFAEAEVEMAKFRLPAPSNKKKSK</sequence>
<proteinExistence type="predicted"/>
<name>A0A6J0BGC9_NEOLC</name>
<gene>
    <name evidence="3" type="primary">LOC107219175</name>
</gene>
<protein>
    <submittedName>
        <fullName evidence="3">Uncharacterized protein LOC107219175</fullName>
    </submittedName>
</protein>
<keyword evidence="2" id="KW-1185">Reference proteome</keyword>
<feature type="compositionally biased region" description="Low complexity" evidence="1">
    <location>
        <begin position="23"/>
        <end position="40"/>
    </location>
</feature>
<dbReference type="FunCoup" id="A0A6J0BGC9">
    <property type="interactions" value="8"/>
</dbReference>
<dbReference type="KEGG" id="nlo:107219175"/>
<reference evidence="3" key="1">
    <citation type="submission" date="2025-08" db="UniProtKB">
        <authorList>
            <consortium name="RefSeq"/>
        </authorList>
    </citation>
    <scope>IDENTIFICATION</scope>
    <source>
        <tissue evidence="3">Thorax and Abdomen</tissue>
    </source>
</reference>
<dbReference type="Pfam" id="PF15880">
    <property type="entry name" value="NDUFV3"/>
    <property type="match status" value="1"/>
</dbReference>
<accession>A0A6J0BGC9</accession>
<evidence type="ECO:0000313" key="3">
    <source>
        <dbReference type="RefSeq" id="XP_015512783.1"/>
    </source>
</evidence>
<dbReference type="RefSeq" id="XP_015512783.1">
    <property type="nucleotide sequence ID" value="XM_015657297.2"/>
</dbReference>
<evidence type="ECO:0000313" key="2">
    <source>
        <dbReference type="Proteomes" id="UP000829291"/>
    </source>
</evidence>
<feature type="region of interest" description="Disordered" evidence="1">
    <location>
        <begin position="15"/>
        <end position="66"/>
    </location>
</feature>
<dbReference type="GO" id="GO:0005739">
    <property type="term" value="C:mitochondrion"/>
    <property type="evidence" value="ECO:0007669"/>
    <property type="project" value="InterPro"/>
</dbReference>
<dbReference type="AlphaFoldDB" id="A0A6J0BGC9"/>
<organism evidence="3">
    <name type="scientific">Neodiprion lecontei</name>
    <name type="common">Redheaded pine sawfly</name>
    <dbReference type="NCBI Taxonomy" id="441921"/>
    <lineage>
        <taxon>Eukaryota</taxon>
        <taxon>Metazoa</taxon>
        <taxon>Ecdysozoa</taxon>
        <taxon>Arthropoda</taxon>
        <taxon>Hexapoda</taxon>
        <taxon>Insecta</taxon>
        <taxon>Pterygota</taxon>
        <taxon>Neoptera</taxon>
        <taxon>Endopterygota</taxon>
        <taxon>Hymenoptera</taxon>
        <taxon>Tenthredinoidea</taxon>
        <taxon>Diprionidae</taxon>
        <taxon>Diprioninae</taxon>
        <taxon>Neodiprion</taxon>
    </lineage>
</organism>
<dbReference type="GeneID" id="107219175"/>
<dbReference type="InParanoid" id="A0A6J0BGC9"/>
<dbReference type="InterPro" id="IPR026193">
    <property type="entry name" value="NDUFV3"/>
</dbReference>
<dbReference type="CTD" id="4731"/>
<dbReference type="GO" id="GO:0045271">
    <property type="term" value="C:respiratory chain complex I"/>
    <property type="evidence" value="ECO:0007669"/>
    <property type="project" value="InterPro"/>
</dbReference>
<dbReference type="Proteomes" id="UP000829291">
    <property type="component" value="Chromosome 5"/>
</dbReference>
<dbReference type="OrthoDB" id="6161911at2759"/>
<evidence type="ECO:0000256" key="1">
    <source>
        <dbReference type="SAM" id="MobiDB-lite"/>
    </source>
</evidence>